<accession>A0A484FU63</accession>
<sequence length="71" mass="7988">MRKPTHEAEAIFTSSISELRDMSRLPRPTQRGSPQEIGSDLLSLAWWTPRTATIDIVASKTMKHGQRVKAL</sequence>
<dbReference type="Proteomes" id="UP000014480">
    <property type="component" value="Unassembled WGS sequence"/>
</dbReference>
<keyword evidence="2" id="KW-1185">Reference proteome</keyword>
<gene>
    <name evidence="1" type="ORF">Cob_v005639</name>
</gene>
<comment type="caution">
    <text evidence="1">The sequence shown here is derived from an EMBL/GenBank/DDBJ whole genome shotgun (WGS) entry which is preliminary data.</text>
</comment>
<dbReference type="EMBL" id="AMCV02000014">
    <property type="protein sequence ID" value="TDZ21528.1"/>
    <property type="molecule type" value="Genomic_DNA"/>
</dbReference>
<protein>
    <submittedName>
        <fullName evidence="1">Uncharacterized protein</fullName>
    </submittedName>
</protein>
<name>A0A484FU63_COLOR</name>
<dbReference type="AlphaFoldDB" id="A0A484FU63"/>
<reference evidence="2" key="1">
    <citation type="journal article" date="2013" name="New Phytol.">
        <title>Comparative genomic and transcriptomic analyses reveal the hemibiotrophic stage shift of Colletotrichum fungi.</title>
        <authorList>
            <person name="Gan P."/>
            <person name="Ikeda K."/>
            <person name="Irieda H."/>
            <person name="Narusaka M."/>
            <person name="O'Connell R.J."/>
            <person name="Narusaka Y."/>
            <person name="Takano Y."/>
            <person name="Kubo Y."/>
            <person name="Shirasu K."/>
        </authorList>
    </citation>
    <scope>NUCLEOTIDE SEQUENCE [LARGE SCALE GENOMIC DNA]</scope>
    <source>
        <strain evidence="2">104-T / ATCC 96160 / CBS 514.97 / LARS 414 / MAFF 240422</strain>
    </source>
</reference>
<reference evidence="2" key="2">
    <citation type="journal article" date="2019" name="Mol. Plant Microbe Interact.">
        <title>Genome sequence resources for four phytopathogenic fungi from the Colletotrichum orbiculare species complex.</title>
        <authorList>
            <person name="Gan P."/>
            <person name="Tsushima A."/>
            <person name="Narusaka M."/>
            <person name="Narusaka Y."/>
            <person name="Takano Y."/>
            <person name="Kubo Y."/>
            <person name="Shirasu K."/>
        </authorList>
    </citation>
    <scope>GENOME REANNOTATION</scope>
    <source>
        <strain evidence="2">104-T / ATCC 96160 / CBS 514.97 / LARS 414 / MAFF 240422</strain>
    </source>
</reference>
<proteinExistence type="predicted"/>
<evidence type="ECO:0000313" key="1">
    <source>
        <dbReference type="EMBL" id="TDZ21528.1"/>
    </source>
</evidence>
<evidence type="ECO:0000313" key="2">
    <source>
        <dbReference type="Proteomes" id="UP000014480"/>
    </source>
</evidence>
<organism evidence="1 2">
    <name type="scientific">Colletotrichum orbiculare (strain 104-T / ATCC 96160 / CBS 514.97 / LARS 414 / MAFF 240422)</name>
    <name type="common">Cucumber anthracnose fungus</name>
    <name type="synonym">Colletotrichum lagenarium</name>
    <dbReference type="NCBI Taxonomy" id="1213857"/>
    <lineage>
        <taxon>Eukaryota</taxon>
        <taxon>Fungi</taxon>
        <taxon>Dikarya</taxon>
        <taxon>Ascomycota</taxon>
        <taxon>Pezizomycotina</taxon>
        <taxon>Sordariomycetes</taxon>
        <taxon>Hypocreomycetidae</taxon>
        <taxon>Glomerellales</taxon>
        <taxon>Glomerellaceae</taxon>
        <taxon>Colletotrichum</taxon>
        <taxon>Colletotrichum orbiculare species complex</taxon>
    </lineage>
</organism>